<evidence type="ECO:0000256" key="1">
    <source>
        <dbReference type="ARBA" id="ARBA00000900"/>
    </source>
</evidence>
<dbReference type="UniPathway" id="UPA00143"/>
<keyword evidence="3 5" id="KW-0808">Transferase</keyword>
<dbReference type="InterPro" id="IPR045185">
    <property type="entry name" value="PUB22/23/24-like"/>
</dbReference>
<organism evidence="7">
    <name type="scientific">Arundo donax</name>
    <name type="common">Giant reed</name>
    <name type="synonym">Donax arundinaceus</name>
    <dbReference type="NCBI Taxonomy" id="35708"/>
    <lineage>
        <taxon>Eukaryota</taxon>
        <taxon>Viridiplantae</taxon>
        <taxon>Streptophyta</taxon>
        <taxon>Embryophyta</taxon>
        <taxon>Tracheophyta</taxon>
        <taxon>Spermatophyta</taxon>
        <taxon>Magnoliopsida</taxon>
        <taxon>Liliopsida</taxon>
        <taxon>Poales</taxon>
        <taxon>Poaceae</taxon>
        <taxon>PACMAD clade</taxon>
        <taxon>Arundinoideae</taxon>
        <taxon>Arundineae</taxon>
        <taxon>Arundo</taxon>
    </lineage>
</organism>
<evidence type="ECO:0000259" key="6">
    <source>
        <dbReference type="PROSITE" id="PS51698"/>
    </source>
</evidence>
<reference evidence="7" key="1">
    <citation type="submission" date="2014-09" db="EMBL/GenBank/DDBJ databases">
        <authorList>
            <person name="Magalhaes I.L.F."/>
            <person name="Oliveira U."/>
            <person name="Santos F.R."/>
            <person name="Vidigal T.H.D.A."/>
            <person name="Brescovit A.D."/>
            <person name="Santos A.J."/>
        </authorList>
    </citation>
    <scope>NUCLEOTIDE SEQUENCE</scope>
    <source>
        <tissue evidence="7">Shoot tissue taken approximately 20 cm above the soil surface</tissue>
    </source>
</reference>
<evidence type="ECO:0000256" key="5">
    <source>
        <dbReference type="RuleBase" id="RU369093"/>
    </source>
</evidence>
<comment type="pathway">
    <text evidence="2 5">Protein modification; protein ubiquitination.</text>
</comment>
<comment type="catalytic activity">
    <reaction evidence="1 5">
        <text>S-ubiquitinyl-[E2 ubiquitin-conjugating enzyme]-L-cysteine + [acceptor protein]-L-lysine = [E2 ubiquitin-conjugating enzyme]-L-cysteine + N(6)-ubiquitinyl-[acceptor protein]-L-lysine.</text>
        <dbReference type="EC" id="2.3.2.27"/>
    </reaction>
</comment>
<evidence type="ECO:0000256" key="2">
    <source>
        <dbReference type="ARBA" id="ARBA00004906"/>
    </source>
</evidence>
<evidence type="ECO:0000256" key="3">
    <source>
        <dbReference type="ARBA" id="ARBA00022679"/>
    </source>
</evidence>
<proteinExistence type="predicted"/>
<dbReference type="InterPro" id="IPR013083">
    <property type="entry name" value="Znf_RING/FYVE/PHD"/>
</dbReference>
<dbReference type="InterPro" id="IPR045210">
    <property type="entry name" value="RING-Ubox_PUB"/>
</dbReference>
<dbReference type="AlphaFoldDB" id="A0A0A9BYM8"/>
<dbReference type="InterPro" id="IPR003613">
    <property type="entry name" value="Ubox_domain"/>
</dbReference>
<sequence length="400" mass="42716">MGNDETIMTPVPELLICPISLDLMSEPVTLRSTGQTYDRASIQRWLAGGHRTCPVTMQPLHGELDSHTALVPNRTLKHLVDRWLLTGCPADLSHLALPALRDNLFLLLQQQQHTTSLIETLRIVRSLSLAGFCPLLLHLLLPLAQAQGQEDEQEEEEALELALDCLLGSPSTQELAGSLQDALTKTDSMSSSFALLLSRKQWSAKAKTSLCRVIAAAAAAAEEVRMLLGRTEQLVAALAGLVAGIPTAAEAEAALMAISSLCSSEPTRAMAVAAGAVDALIAYISAADPRAARTCLQTLELLLSLDAGRQATRRHPDAAAVLVKLVFRVPSDQVSSVSEHAVRSLLVVCRESAQLRVDAINAGLLTQLLLLLQSRCSPATKANATALLRAVWALHAGMPL</sequence>
<comment type="function">
    <text evidence="5">Functions as an E3 ubiquitin ligase.</text>
</comment>
<feature type="domain" description="U-box" evidence="6">
    <location>
        <begin position="10"/>
        <end position="90"/>
    </location>
</feature>
<dbReference type="InterPro" id="IPR016024">
    <property type="entry name" value="ARM-type_fold"/>
</dbReference>
<dbReference type="Pfam" id="PF04564">
    <property type="entry name" value="U-box"/>
    <property type="match status" value="1"/>
</dbReference>
<dbReference type="PROSITE" id="PS51698">
    <property type="entry name" value="U_BOX"/>
    <property type="match status" value="1"/>
</dbReference>
<dbReference type="SUPFAM" id="SSF57850">
    <property type="entry name" value="RING/U-box"/>
    <property type="match status" value="1"/>
</dbReference>
<dbReference type="PANTHER" id="PTHR22849:SF148">
    <property type="entry name" value="U-BOX DOMAIN-CONTAINING PROTEIN"/>
    <property type="match status" value="1"/>
</dbReference>
<dbReference type="InterPro" id="IPR011989">
    <property type="entry name" value="ARM-like"/>
</dbReference>
<dbReference type="SUPFAM" id="SSF48371">
    <property type="entry name" value="ARM repeat"/>
    <property type="match status" value="1"/>
</dbReference>
<dbReference type="Pfam" id="PF25598">
    <property type="entry name" value="ARM_PUB"/>
    <property type="match status" value="1"/>
</dbReference>
<dbReference type="GO" id="GO:0016567">
    <property type="term" value="P:protein ubiquitination"/>
    <property type="evidence" value="ECO:0007669"/>
    <property type="project" value="UniProtKB-UniRule"/>
</dbReference>
<dbReference type="FunFam" id="3.30.40.10:FF:000442">
    <property type="entry name" value="RING-type E3 ubiquitin transferase"/>
    <property type="match status" value="1"/>
</dbReference>
<dbReference type="InterPro" id="IPR058678">
    <property type="entry name" value="ARM_PUB"/>
</dbReference>
<keyword evidence="4 5" id="KW-0833">Ubl conjugation pathway</keyword>
<dbReference type="SMART" id="SM00504">
    <property type="entry name" value="Ubox"/>
    <property type="match status" value="1"/>
</dbReference>
<name>A0A0A9BYM8_ARUDO</name>
<dbReference type="GO" id="GO:0061630">
    <property type="term" value="F:ubiquitin protein ligase activity"/>
    <property type="evidence" value="ECO:0007669"/>
    <property type="project" value="UniProtKB-UniRule"/>
</dbReference>
<dbReference type="Gene3D" id="3.30.40.10">
    <property type="entry name" value="Zinc/RING finger domain, C3HC4 (zinc finger)"/>
    <property type="match status" value="1"/>
</dbReference>
<dbReference type="PANTHER" id="PTHR22849">
    <property type="entry name" value="WDSAM1 PROTEIN"/>
    <property type="match status" value="1"/>
</dbReference>
<reference evidence="7" key="2">
    <citation type="journal article" date="2015" name="Data Brief">
        <title>Shoot transcriptome of the giant reed, Arundo donax.</title>
        <authorList>
            <person name="Barrero R.A."/>
            <person name="Guerrero F.D."/>
            <person name="Moolhuijzen P."/>
            <person name="Goolsby J.A."/>
            <person name="Tidwell J."/>
            <person name="Bellgard S.E."/>
            <person name="Bellgard M.I."/>
        </authorList>
    </citation>
    <scope>NUCLEOTIDE SEQUENCE</scope>
    <source>
        <tissue evidence="7">Shoot tissue taken approximately 20 cm above the soil surface</tissue>
    </source>
</reference>
<protein>
    <recommendedName>
        <fullName evidence="5 6">U-box domain-containing protein</fullName>
        <ecNumber evidence="5">2.3.2.27</ecNumber>
    </recommendedName>
    <alternativeName>
        <fullName evidence="5">RING-type E3 ubiquitin transferase PUB</fullName>
    </alternativeName>
</protein>
<dbReference type="EMBL" id="GBRH01228801">
    <property type="protein sequence ID" value="JAD69094.1"/>
    <property type="molecule type" value="Transcribed_RNA"/>
</dbReference>
<dbReference type="CDD" id="cd16664">
    <property type="entry name" value="RING-Ubox_PUB"/>
    <property type="match status" value="1"/>
</dbReference>
<evidence type="ECO:0000313" key="7">
    <source>
        <dbReference type="EMBL" id="JAD69094.1"/>
    </source>
</evidence>
<accession>A0A0A9BYM8</accession>
<dbReference type="Gene3D" id="1.25.10.10">
    <property type="entry name" value="Leucine-rich Repeat Variant"/>
    <property type="match status" value="1"/>
</dbReference>
<evidence type="ECO:0000256" key="4">
    <source>
        <dbReference type="ARBA" id="ARBA00022786"/>
    </source>
</evidence>
<dbReference type="EC" id="2.3.2.27" evidence="5"/>